<dbReference type="Pfam" id="PF06999">
    <property type="entry name" value="Suc_Fer-like"/>
    <property type="match status" value="1"/>
</dbReference>
<evidence type="ECO:0000313" key="2">
    <source>
        <dbReference type="Proteomes" id="UP001597114"/>
    </source>
</evidence>
<dbReference type="Proteomes" id="UP001597114">
    <property type="component" value="Unassembled WGS sequence"/>
</dbReference>
<evidence type="ECO:0000313" key="1">
    <source>
        <dbReference type="EMBL" id="MFD1517069.1"/>
    </source>
</evidence>
<protein>
    <submittedName>
        <fullName evidence="1">Sucrase ferredoxin</fullName>
    </submittedName>
</protein>
<keyword evidence="2" id="KW-1185">Reference proteome</keyword>
<sequence>MADGRVGAARCAVLARALDEPLAGTSPVASRWVCVEHRGAWPRAVGSHADPSVAAFAARAEAGGWRLLLIRRPGRQCDDPDGPSRIYLTDTAPGTAHTTVLTVAGPAELADVTLPGPGESLPGAAVPDPLLLVCTHGRRDRCCALDGRALAMALTGVDELDVWECTHLGGHRFAPTALVLPTGYVYGRLDQAGAVAAYKAAASGEVETAMCRGRSTWTPAGQVAELAVRAATGLRDAEVLHVGHAPGGAIVTAQDGRRWSVDVAEVAGRPRPASCGDDPVPSRALRAAGMRRLA</sequence>
<organism evidence="1 2">
    <name type="scientific">Pseudonocardia yunnanensis</name>
    <dbReference type="NCBI Taxonomy" id="58107"/>
    <lineage>
        <taxon>Bacteria</taxon>
        <taxon>Bacillati</taxon>
        <taxon>Actinomycetota</taxon>
        <taxon>Actinomycetes</taxon>
        <taxon>Pseudonocardiales</taxon>
        <taxon>Pseudonocardiaceae</taxon>
        <taxon>Pseudonocardia</taxon>
    </lineage>
</organism>
<accession>A0ABW4EN65</accession>
<reference evidence="2" key="1">
    <citation type="journal article" date="2019" name="Int. J. Syst. Evol. Microbiol.">
        <title>The Global Catalogue of Microorganisms (GCM) 10K type strain sequencing project: providing services to taxonomists for standard genome sequencing and annotation.</title>
        <authorList>
            <consortium name="The Broad Institute Genomics Platform"/>
            <consortium name="The Broad Institute Genome Sequencing Center for Infectious Disease"/>
            <person name="Wu L."/>
            <person name="Ma J."/>
        </authorList>
    </citation>
    <scope>NUCLEOTIDE SEQUENCE [LARGE SCALE GENOMIC DNA]</scope>
    <source>
        <strain evidence="2">CCM 7043</strain>
    </source>
</reference>
<comment type="caution">
    <text evidence="1">The sequence shown here is derived from an EMBL/GenBank/DDBJ whole genome shotgun (WGS) entry which is preliminary data.</text>
</comment>
<proteinExistence type="predicted"/>
<dbReference type="Gene3D" id="3.40.30.10">
    <property type="entry name" value="Glutaredoxin"/>
    <property type="match status" value="1"/>
</dbReference>
<dbReference type="SUPFAM" id="SSF52833">
    <property type="entry name" value="Thioredoxin-like"/>
    <property type="match status" value="1"/>
</dbReference>
<dbReference type="EMBL" id="JBHUCO010000006">
    <property type="protein sequence ID" value="MFD1517069.1"/>
    <property type="molecule type" value="Genomic_DNA"/>
</dbReference>
<dbReference type="InterPro" id="IPR009737">
    <property type="entry name" value="Aim32/Apd1-like"/>
</dbReference>
<dbReference type="RefSeq" id="WP_344729222.1">
    <property type="nucleotide sequence ID" value="NZ_BAAAUS010000059.1"/>
</dbReference>
<gene>
    <name evidence="1" type="ORF">ACFSJD_06215</name>
</gene>
<name>A0ABW4EN65_9PSEU</name>
<dbReference type="InterPro" id="IPR036249">
    <property type="entry name" value="Thioredoxin-like_sf"/>
</dbReference>